<name>A0A448XB65_9PLAT</name>
<reference evidence="1" key="1">
    <citation type="submission" date="2018-11" db="EMBL/GenBank/DDBJ databases">
        <authorList>
            <consortium name="Pathogen Informatics"/>
        </authorList>
    </citation>
    <scope>NUCLEOTIDE SEQUENCE</scope>
</reference>
<dbReference type="Proteomes" id="UP000784294">
    <property type="component" value="Unassembled WGS sequence"/>
</dbReference>
<protein>
    <submittedName>
        <fullName evidence="1">Uncharacterized protein</fullName>
    </submittedName>
</protein>
<accession>A0A448XB65</accession>
<evidence type="ECO:0000313" key="2">
    <source>
        <dbReference type="Proteomes" id="UP000784294"/>
    </source>
</evidence>
<organism evidence="1 2">
    <name type="scientific">Protopolystoma xenopodis</name>
    <dbReference type="NCBI Taxonomy" id="117903"/>
    <lineage>
        <taxon>Eukaryota</taxon>
        <taxon>Metazoa</taxon>
        <taxon>Spiralia</taxon>
        <taxon>Lophotrochozoa</taxon>
        <taxon>Platyhelminthes</taxon>
        <taxon>Monogenea</taxon>
        <taxon>Polyopisthocotylea</taxon>
        <taxon>Polystomatidea</taxon>
        <taxon>Polystomatidae</taxon>
        <taxon>Protopolystoma</taxon>
    </lineage>
</organism>
<comment type="caution">
    <text evidence="1">The sequence shown here is derived from an EMBL/GenBank/DDBJ whole genome shotgun (WGS) entry which is preliminary data.</text>
</comment>
<gene>
    <name evidence="1" type="ORF">PXEA_LOCUS26219</name>
</gene>
<dbReference type="EMBL" id="CAAALY010244650">
    <property type="protein sequence ID" value="VEL32779.1"/>
    <property type="molecule type" value="Genomic_DNA"/>
</dbReference>
<keyword evidence="2" id="KW-1185">Reference proteome</keyword>
<proteinExistence type="predicted"/>
<dbReference type="AlphaFoldDB" id="A0A448XB65"/>
<sequence>MVSHVIGSHCTRVVWVHCSRNECDLSVKTKSHTNQASSFCSVVLNVPPTSLSKPIQLPPTVFTRIPTLIPSMQNVGYFVDSIASLLFRLLAQSPYPSKRLADLWCSV</sequence>
<evidence type="ECO:0000313" key="1">
    <source>
        <dbReference type="EMBL" id="VEL32779.1"/>
    </source>
</evidence>